<name>A0AAI8YIC2_9PEZI</name>
<keyword evidence="3" id="KW-1185">Reference proteome</keyword>
<comment type="caution">
    <text evidence="2">The sequence shown here is derived from an EMBL/GenBank/DDBJ whole genome shotgun (WGS) entry which is preliminary data.</text>
</comment>
<evidence type="ECO:0000313" key="2">
    <source>
        <dbReference type="EMBL" id="CAJ2505834.1"/>
    </source>
</evidence>
<proteinExistence type="predicted"/>
<dbReference type="AlphaFoldDB" id="A0AAI8YIC2"/>
<accession>A0AAI8YIC2</accession>
<evidence type="ECO:0000313" key="3">
    <source>
        <dbReference type="Proteomes" id="UP001295740"/>
    </source>
</evidence>
<gene>
    <name evidence="2" type="ORF">KHLLAP_LOCUS6302</name>
</gene>
<evidence type="ECO:0000256" key="1">
    <source>
        <dbReference type="ARBA" id="ARBA00022801"/>
    </source>
</evidence>
<dbReference type="Proteomes" id="UP001295740">
    <property type="component" value="Unassembled WGS sequence"/>
</dbReference>
<reference evidence="2" key="1">
    <citation type="submission" date="2023-10" db="EMBL/GenBank/DDBJ databases">
        <authorList>
            <person name="Hackl T."/>
        </authorList>
    </citation>
    <scope>NUCLEOTIDE SEQUENCE</scope>
</reference>
<dbReference type="InterPro" id="IPR029058">
    <property type="entry name" value="AB_hydrolase_fold"/>
</dbReference>
<dbReference type="SUPFAM" id="SSF53474">
    <property type="entry name" value="alpha/beta-Hydrolases"/>
    <property type="match status" value="1"/>
</dbReference>
<dbReference type="PANTHER" id="PTHR42977">
    <property type="entry name" value="HYDROLASE-RELATED"/>
    <property type="match status" value="1"/>
</dbReference>
<keyword evidence="1" id="KW-0378">Hydrolase</keyword>
<organism evidence="2 3">
    <name type="scientific">Anthostomella pinea</name>
    <dbReference type="NCBI Taxonomy" id="933095"/>
    <lineage>
        <taxon>Eukaryota</taxon>
        <taxon>Fungi</taxon>
        <taxon>Dikarya</taxon>
        <taxon>Ascomycota</taxon>
        <taxon>Pezizomycotina</taxon>
        <taxon>Sordariomycetes</taxon>
        <taxon>Xylariomycetidae</taxon>
        <taxon>Xylariales</taxon>
        <taxon>Xylariaceae</taxon>
        <taxon>Anthostomella</taxon>
    </lineage>
</organism>
<sequence>MQPASVGHLVTDGVRIFYRHAGEEDAPVLLLLHGFPSSSFMFRNLIPLLGKTYMVIAPASRPTGIRLHRSAQGAQLPLETKSQDLYTLEWLQVAQYIPARSPEPLAVPRVFWSHYNYGAPTGLRLALNRPETVTAIITQNGNAYVEGFGPGGGVLGATQEVTGGNTSTARHTRPLIEPETYHLNQALMDRPGNKEIQLGIFYDYRTNVDLYPDFQEFFRSSGVPGPSCVGEE</sequence>
<protein>
    <submittedName>
        <fullName evidence="2">Uu.00g132280.m01.CDS01</fullName>
    </submittedName>
</protein>
<dbReference type="PANTHER" id="PTHR42977:SF3">
    <property type="entry name" value="AB HYDROLASE-1 DOMAIN-CONTAINING PROTEIN"/>
    <property type="match status" value="1"/>
</dbReference>
<dbReference type="InterPro" id="IPR051340">
    <property type="entry name" value="Haloalkane_dehalogenase"/>
</dbReference>
<dbReference type="GO" id="GO:0004301">
    <property type="term" value="F:epoxide hydrolase activity"/>
    <property type="evidence" value="ECO:0007669"/>
    <property type="project" value="TreeGrafter"/>
</dbReference>
<dbReference type="EMBL" id="CAUWAG010000007">
    <property type="protein sequence ID" value="CAJ2505834.1"/>
    <property type="molecule type" value="Genomic_DNA"/>
</dbReference>
<dbReference type="Gene3D" id="3.40.50.1820">
    <property type="entry name" value="alpha/beta hydrolase"/>
    <property type="match status" value="1"/>
</dbReference>